<dbReference type="EMBL" id="JBHSBL010000015">
    <property type="protein sequence ID" value="MFC4066404.1"/>
    <property type="molecule type" value="Genomic_DNA"/>
</dbReference>
<protein>
    <submittedName>
        <fullName evidence="1">Uncharacterized protein</fullName>
    </submittedName>
</protein>
<accession>A0ABV8IQC9</accession>
<dbReference type="RefSeq" id="WP_378067372.1">
    <property type="nucleotide sequence ID" value="NZ_JBHSBL010000015.1"/>
</dbReference>
<evidence type="ECO:0000313" key="1">
    <source>
        <dbReference type="EMBL" id="MFC4066404.1"/>
    </source>
</evidence>
<sequence length="169" mass="18449">MASVDIVRDVDLDRVEERVAVVDRAIEPIATRREPGPPVWSGPPGEALTLLGELLDAYEQGPEPDRARIRGVFRRYRSFAWAAAEPGDLRRRLVHLSALDQGDDTRDMLLALDGLCRRARAGGADIDPLLRAVAAMSSTENRMGMGSTRDILLSVCATKDPDGDSRPST</sequence>
<reference evidence="2" key="1">
    <citation type="journal article" date="2019" name="Int. J. Syst. Evol. Microbiol.">
        <title>The Global Catalogue of Microorganisms (GCM) 10K type strain sequencing project: providing services to taxonomists for standard genome sequencing and annotation.</title>
        <authorList>
            <consortium name="The Broad Institute Genomics Platform"/>
            <consortium name="The Broad Institute Genome Sequencing Center for Infectious Disease"/>
            <person name="Wu L."/>
            <person name="Ma J."/>
        </authorList>
    </citation>
    <scope>NUCLEOTIDE SEQUENCE [LARGE SCALE GENOMIC DNA]</scope>
    <source>
        <strain evidence="2">TBRC 5832</strain>
    </source>
</reference>
<gene>
    <name evidence="1" type="ORF">ACFO0C_15835</name>
</gene>
<proteinExistence type="predicted"/>
<keyword evidence="2" id="KW-1185">Reference proteome</keyword>
<evidence type="ECO:0000313" key="2">
    <source>
        <dbReference type="Proteomes" id="UP001595867"/>
    </source>
</evidence>
<dbReference type="Proteomes" id="UP001595867">
    <property type="component" value="Unassembled WGS sequence"/>
</dbReference>
<organism evidence="1 2">
    <name type="scientific">Actinoplanes subglobosus</name>
    <dbReference type="NCBI Taxonomy" id="1547892"/>
    <lineage>
        <taxon>Bacteria</taxon>
        <taxon>Bacillati</taxon>
        <taxon>Actinomycetota</taxon>
        <taxon>Actinomycetes</taxon>
        <taxon>Micromonosporales</taxon>
        <taxon>Micromonosporaceae</taxon>
        <taxon>Actinoplanes</taxon>
    </lineage>
</organism>
<name>A0ABV8IQC9_9ACTN</name>
<comment type="caution">
    <text evidence="1">The sequence shown here is derived from an EMBL/GenBank/DDBJ whole genome shotgun (WGS) entry which is preliminary data.</text>
</comment>